<evidence type="ECO:0008006" key="3">
    <source>
        <dbReference type="Google" id="ProtNLM"/>
    </source>
</evidence>
<sequence length="117" mass="11879">MMSDGTVKVTAEAHLHITQLMNLLQGPLGDVLSQVTSHGLALTDPNVWAGPAASIFSNSVWPTAQNQLDQVRATLTDLQQQVAGILSNITSAGSGGLPVVGSLPVVGPLVGGLTSGL</sequence>
<proteinExistence type="predicted"/>
<reference evidence="2" key="1">
    <citation type="journal article" date="2019" name="Int. J. Syst. Evol. Microbiol.">
        <title>The Global Catalogue of Microorganisms (GCM) 10K type strain sequencing project: providing services to taxonomists for standard genome sequencing and annotation.</title>
        <authorList>
            <consortium name="The Broad Institute Genomics Platform"/>
            <consortium name="The Broad Institute Genome Sequencing Center for Infectious Disease"/>
            <person name="Wu L."/>
            <person name="Ma J."/>
        </authorList>
    </citation>
    <scope>NUCLEOTIDE SEQUENCE [LARGE SCALE GENOMIC DNA]</scope>
    <source>
        <strain evidence="2">JCM 16013</strain>
    </source>
</reference>
<dbReference type="EMBL" id="BAAAQM010000055">
    <property type="protein sequence ID" value="GAA1995543.1"/>
    <property type="molecule type" value="Genomic_DNA"/>
</dbReference>
<accession>A0ABP5EFL9</accession>
<organism evidence="1 2">
    <name type="scientific">Catenulispora subtropica</name>
    <dbReference type="NCBI Taxonomy" id="450798"/>
    <lineage>
        <taxon>Bacteria</taxon>
        <taxon>Bacillati</taxon>
        <taxon>Actinomycetota</taxon>
        <taxon>Actinomycetes</taxon>
        <taxon>Catenulisporales</taxon>
        <taxon>Catenulisporaceae</taxon>
        <taxon>Catenulispora</taxon>
    </lineage>
</organism>
<keyword evidence="2" id="KW-1185">Reference proteome</keyword>
<dbReference type="Proteomes" id="UP001499854">
    <property type="component" value="Unassembled WGS sequence"/>
</dbReference>
<comment type="caution">
    <text evidence="1">The sequence shown here is derived from an EMBL/GenBank/DDBJ whole genome shotgun (WGS) entry which is preliminary data.</text>
</comment>
<evidence type="ECO:0000313" key="1">
    <source>
        <dbReference type="EMBL" id="GAA1995543.1"/>
    </source>
</evidence>
<name>A0ABP5EFL9_9ACTN</name>
<protein>
    <recommendedName>
        <fullName evidence="3">WXG100 family type VII secretion target</fullName>
    </recommendedName>
</protein>
<evidence type="ECO:0000313" key="2">
    <source>
        <dbReference type="Proteomes" id="UP001499854"/>
    </source>
</evidence>
<gene>
    <name evidence="1" type="ORF">GCM10009838_70470</name>
</gene>